<dbReference type="Proteomes" id="UP000612362">
    <property type="component" value="Unassembled WGS sequence"/>
</dbReference>
<feature type="region of interest" description="Disordered" evidence="1">
    <location>
        <begin position="100"/>
        <end position="121"/>
    </location>
</feature>
<organism evidence="3 4">
    <name type="scientific">Ktedonospora formicarum</name>
    <dbReference type="NCBI Taxonomy" id="2778364"/>
    <lineage>
        <taxon>Bacteria</taxon>
        <taxon>Bacillati</taxon>
        <taxon>Chloroflexota</taxon>
        <taxon>Ktedonobacteria</taxon>
        <taxon>Ktedonobacterales</taxon>
        <taxon>Ktedonobacteraceae</taxon>
        <taxon>Ktedonospora</taxon>
    </lineage>
</organism>
<evidence type="ECO:0000256" key="1">
    <source>
        <dbReference type="SAM" id="MobiDB-lite"/>
    </source>
</evidence>
<feature type="transmembrane region" description="Helical" evidence="2">
    <location>
        <begin position="234"/>
        <end position="253"/>
    </location>
</feature>
<keyword evidence="2" id="KW-0812">Transmembrane</keyword>
<evidence type="ECO:0000256" key="2">
    <source>
        <dbReference type="SAM" id="Phobius"/>
    </source>
</evidence>
<evidence type="ECO:0000313" key="3">
    <source>
        <dbReference type="EMBL" id="GHO51427.1"/>
    </source>
</evidence>
<comment type="caution">
    <text evidence="3">The sequence shown here is derived from an EMBL/GenBank/DDBJ whole genome shotgun (WGS) entry which is preliminary data.</text>
</comment>
<dbReference type="EMBL" id="BNJF01000012">
    <property type="protein sequence ID" value="GHO51427.1"/>
    <property type="molecule type" value="Genomic_DNA"/>
</dbReference>
<gene>
    <name evidence="3" type="ORF">KSX_95900</name>
</gene>
<name>A0A8J3IER8_9CHLR</name>
<dbReference type="AlphaFoldDB" id="A0A8J3IER8"/>
<sequence length="414" mass="45748">MSNTTPFDSNQSGFTPPDPNMPGNMSGPAASGSPATPKTPPTQGPTGAQATPDLEADAEEQEKKPGFLSGLLGNLVAEWQQDRAMKRELKRAKVTAQQALEQDLTKDTGETSDPEQSEELLQQERNKRIRMISEFTDVKETFDHKIKRWISSIACAVIPWLLVIFLTSDVGEYFAGKPFDMKDWKIVGIYGMTALLEVAVAVVTNAWGNTVHDANATDQAADKSKMRDRAKSQALAWGILSAVSGFALFMFLMQQNADNLAIANHTLTVDQLAEGAHAVVDYSMSATMINVVLRVIGTLAIDPACVFAVHQTTKNLDQFLKQQAQVTLAITQISDAFDKQQEAAARAEMRQKENERFLELKSKMDTVNAEMMGKMGTKMLEMSDQMFDRMQLPPGRIVDADDDDDGRNVRRLRR</sequence>
<proteinExistence type="predicted"/>
<feature type="transmembrane region" description="Helical" evidence="2">
    <location>
        <begin position="187"/>
        <end position="207"/>
    </location>
</feature>
<keyword evidence="2" id="KW-1133">Transmembrane helix</keyword>
<keyword evidence="2" id="KW-0472">Membrane</keyword>
<accession>A0A8J3IER8</accession>
<feature type="compositionally biased region" description="Polar residues" evidence="1">
    <location>
        <begin position="1"/>
        <end position="14"/>
    </location>
</feature>
<reference evidence="3" key="1">
    <citation type="submission" date="2020-10" db="EMBL/GenBank/DDBJ databases">
        <title>Taxonomic study of unclassified bacteria belonging to the class Ktedonobacteria.</title>
        <authorList>
            <person name="Yabe S."/>
            <person name="Wang C.M."/>
            <person name="Zheng Y."/>
            <person name="Sakai Y."/>
            <person name="Cavaletti L."/>
            <person name="Monciardini P."/>
            <person name="Donadio S."/>
        </authorList>
    </citation>
    <scope>NUCLEOTIDE SEQUENCE</scope>
    <source>
        <strain evidence="3">SOSP1-1</strain>
    </source>
</reference>
<evidence type="ECO:0000313" key="4">
    <source>
        <dbReference type="Proteomes" id="UP000612362"/>
    </source>
</evidence>
<feature type="region of interest" description="Disordered" evidence="1">
    <location>
        <begin position="393"/>
        <end position="414"/>
    </location>
</feature>
<protein>
    <submittedName>
        <fullName evidence="3">Uncharacterized protein</fullName>
    </submittedName>
</protein>
<feature type="transmembrane region" description="Helical" evidence="2">
    <location>
        <begin position="149"/>
        <end position="167"/>
    </location>
</feature>
<keyword evidence="4" id="KW-1185">Reference proteome</keyword>
<dbReference type="RefSeq" id="WP_220200341.1">
    <property type="nucleotide sequence ID" value="NZ_BNJF01000012.1"/>
</dbReference>
<feature type="region of interest" description="Disordered" evidence="1">
    <location>
        <begin position="1"/>
        <end position="65"/>
    </location>
</feature>